<dbReference type="RefSeq" id="WP_210352938.1">
    <property type="nucleotide sequence ID" value="NZ_JAEQMU010000001.1"/>
</dbReference>
<dbReference type="PROSITE" id="PS51704">
    <property type="entry name" value="GP_PDE"/>
    <property type="match status" value="1"/>
</dbReference>
<proteinExistence type="predicted"/>
<sequence>MIKHLIKSLLIGAVLLGQFTVSTAQHKEKAVHIEQLRTSDKDKIWVIAHRGDWRNAPENSIQAIQNCIAMGVDMVEIDVQLTKDGHAVLMHDKKIDRTTTGKGEVGEWTLDSLRQLRLKDGLGIPTAHRIPTLEEALSVCKDKILINIDKGFDFLAICLEAAKKTNTMDQVVLKSGKPYAEVRAQLGEAFEQIHFMPIINLGKPEAMAILESHLSNYKPIAIEFTVPDANATAVSKFANYRAQGINVWVNSLWPPHNDGHDDERAALDPSVYEWYPAHHVNMIQTDRPQLLINYLKSRK</sequence>
<feature type="domain" description="GP-PDE" evidence="2">
    <location>
        <begin position="44"/>
        <end position="295"/>
    </location>
</feature>
<feature type="chain" id="PRO_5047227311" evidence="1">
    <location>
        <begin position="25"/>
        <end position="299"/>
    </location>
</feature>
<evidence type="ECO:0000313" key="3">
    <source>
        <dbReference type="EMBL" id="MFD2554529.1"/>
    </source>
</evidence>
<dbReference type="InterPro" id="IPR017946">
    <property type="entry name" value="PLC-like_Pdiesterase_TIM-brl"/>
</dbReference>
<evidence type="ECO:0000313" key="4">
    <source>
        <dbReference type="Proteomes" id="UP001597440"/>
    </source>
</evidence>
<comment type="caution">
    <text evidence="3">The sequence shown here is derived from an EMBL/GenBank/DDBJ whole genome shotgun (WGS) entry which is preliminary data.</text>
</comment>
<dbReference type="InterPro" id="IPR030395">
    <property type="entry name" value="GP_PDE_dom"/>
</dbReference>
<dbReference type="PANTHER" id="PTHR46320:SF1">
    <property type="entry name" value="GLYCEROPHOSPHODIESTER PHOSPHODIESTERASE 1"/>
    <property type="match status" value="1"/>
</dbReference>
<dbReference type="Gene3D" id="3.20.20.190">
    <property type="entry name" value="Phosphatidylinositol (PI) phosphodiesterase"/>
    <property type="match status" value="1"/>
</dbReference>
<dbReference type="Pfam" id="PF16387">
    <property type="entry name" value="DUF4996"/>
    <property type="match status" value="1"/>
</dbReference>
<feature type="signal peptide" evidence="1">
    <location>
        <begin position="1"/>
        <end position="24"/>
    </location>
</feature>
<gene>
    <name evidence="3" type="ORF">ACFSQW_09015</name>
</gene>
<organism evidence="3 4">
    <name type="scientific">Sphingobacterium tabacisoli</name>
    <dbReference type="NCBI Taxonomy" id="2044855"/>
    <lineage>
        <taxon>Bacteria</taxon>
        <taxon>Pseudomonadati</taxon>
        <taxon>Bacteroidota</taxon>
        <taxon>Sphingobacteriia</taxon>
        <taxon>Sphingobacteriales</taxon>
        <taxon>Sphingobacteriaceae</taxon>
        <taxon>Sphingobacterium</taxon>
    </lineage>
</organism>
<name>A0ABW5L1F5_9SPHI</name>
<dbReference type="PANTHER" id="PTHR46320">
    <property type="entry name" value="GLYCEROPHOSPHODIESTER PHOSPHODIESTERASE 1"/>
    <property type="match status" value="1"/>
</dbReference>
<dbReference type="InterPro" id="IPR032160">
    <property type="entry name" value="DUF4996"/>
</dbReference>
<evidence type="ECO:0000256" key="1">
    <source>
        <dbReference type="SAM" id="SignalP"/>
    </source>
</evidence>
<dbReference type="EMBL" id="JBHULD010000014">
    <property type="protein sequence ID" value="MFD2554529.1"/>
    <property type="molecule type" value="Genomic_DNA"/>
</dbReference>
<dbReference type="SUPFAM" id="SSF51695">
    <property type="entry name" value="PLC-like phosphodiesterases"/>
    <property type="match status" value="1"/>
</dbReference>
<reference evidence="4" key="1">
    <citation type="journal article" date="2019" name="Int. J. Syst. Evol. Microbiol.">
        <title>The Global Catalogue of Microorganisms (GCM) 10K type strain sequencing project: providing services to taxonomists for standard genome sequencing and annotation.</title>
        <authorList>
            <consortium name="The Broad Institute Genomics Platform"/>
            <consortium name="The Broad Institute Genome Sequencing Center for Infectious Disease"/>
            <person name="Wu L."/>
            <person name="Ma J."/>
        </authorList>
    </citation>
    <scope>NUCLEOTIDE SEQUENCE [LARGE SCALE GENOMIC DNA]</scope>
    <source>
        <strain evidence="4">KCTC 52298</strain>
    </source>
</reference>
<evidence type="ECO:0000259" key="2">
    <source>
        <dbReference type="PROSITE" id="PS51704"/>
    </source>
</evidence>
<protein>
    <submittedName>
        <fullName evidence="3">Glycerophosphodiester phosphodiesterase family protein</fullName>
    </submittedName>
</protein>
<accession>A0ABW5L1F5</accession>
<dbReference type="Pfam" id="PF03009">
    <property type="entry name" value="GDPD"/>
    <property type="match status" value="1"/>
</dbReference>
<keyword evidence="4" id="KW-1185">Reference proteome</keyword>
<dbReference type="CDD" id="cd08566">
    <property type="entry name" value="GDPD_AtGDE_like"/>
    <property type="match status" value="1"/>
</dbReference>
<keyword evidence="1" id="KW-0732">Signal</keyword>
<dbReference type="Proteomes" id="UP001597440">
    <property type="component" value="Unassembled WGS sequence"/>
</dbReference>